<gene>
    <name evidence="3" type="ORF">OCS_01119</name>
</gene>
<dbReference type="Pfam" id="PF00561">
    <property type="entry name" value="Abhydrolase_1"/>
    <property type="match status" value="1"/>
</dbReference>
<dbReference type="GO" id="GO:0016020">
    <property type="term" value="C:membrane"/>
    <property type="evidence" value="ECO:0007669"/>
    <property type="project" value="TreeGrafter"/>
</dbReference>
<name>T5AN65_OPHSC</name>
<dbReference type="EMBL" id="KE652229">
    <property type="protein sequence ID" value="EQL03172.1"/>
    <property type="molecule type" value="Genomic_DNA"/>
</dbReference>
<reference evidence="3 4" key="1">
    <citation type="journal article" date="2013" name="Chin. Sci. Bull.">
        <title>Genome survey uncovers the secrets of sex and lifestyle in caterpillar fungus.</title>
        <authorList>
            <person name="Hu X."/>
            <person name="Zhang Y."/>
            <person name="Xiao G."/>
            <person name="Zheng P."/>
            <person name="Xia Y."/>
            <person name="Zhang X."/>
            <person name="St Leger R.J."/>
            <person name="Liu X."/>
            <person name="Wang C."/>
        </authorList>
    </citation>
    <scope>NUCLEOTIDE SEQUENCE [LARGE SCALE GENOMIC DNA]</scope>
    <source>
        <strain evidence="4">Co18 / CGMCC 3.14243</strain>
        <tissue evidence="3">Fruit-body</tissue>
    </source>
</reference>
<evidence type="ECO:0000256" key="1">
    <source>
        <dbReference type="SAM" id="MobiDB-lite"/>
    </source>
</evidence>
<feature type="compositionally biased region" description="Pro residues" evidence="1">
    <location>
        <begin position="55"/>
        <end position="67"/>
    </location>
</feature>
<feature type="compositionally biased region" description="Basic residues" evidence="1">
    <location>
        <begin position="108"/>
        <end position="121"/>
    </location>
</feature>
<feature type="domain" description="AB hydrolase-1" evidence="2">
    <location>
        <begin position="188"/>
        <end position="424"/>
    </location>
</feature>
<dbReference type="OrthoDB" id="2851338at2759"/>
<dbReference type="InterPro" id="IPR000073">
    <property type="entry name" value="AB_hydrolase_1"/>
</dbReference>
<organism evidence="3 4">
    <name type="scientific">Ophiocordyceps sinensis (strain Co18 / CGMCC 3.14243)</name>
    <name type="common">Yarsagumba caterpillar fungus</name>
    <name type="synonym">Hirsutella sinensis</name>
    <dbReference type="NCBI Taxonomy" id="911162"/>
    <lineage>
        <taxon>Eukaryota</taxon>
        <taxon>Fungi</taxon>
        <taxon>Dikarya</taxon>
        <taxon>Ascomycota</taxon>
        <taxon>Pezizomycotina</taxon>
        <taxon>Sordariomycetes</taxon>
        <taxon>Hypocreomycetidae</taxon>
        <taxon>Hypocreales</taxon>
        <taxon>Ophiocordycipitaceae</taxon>
        <taxon>Ophiocordyceps</taxon>
    </lineage>
</organism>
<dbReference type="HOGENOM" id="CLU_628655_0_0_1"/>
<proteinExistence type="predicted"/>
<feature type="compositionally biased region" description="Basic residues" evidence="1">
    <location>
        <begin position="154"/>
        <end position="179"/>
    </location>
</feature>
<accession>T5AN65</accession>
<evidence type="ECO:0000313" key="4">
    <source>
        <dbReference type="Proteomes" id="UP000019374"/>
    </source>
</evidence>
<dbReference type="AlphaFoldDB" id="T5AN65"/>
<dbReference type="Gene3D" id="3.40.50.1820">
    <property type="entry name" value="alpha/beta hydrolase"/>
    <property type="match status" value="1"/>
</dbReference>
<protein>
    <recommendedName>
        <fullName evidence="2">AB hydrolase-1 domain-containing protein</fullName>
    </recommendedName>
</protein>
<dbReference type="eggNOG" id="ENOG502QR0K">
    <property type="taxonomic scope" value="Eukaryota"/>
</dbReference>
<sequence length="436" mass="48811">MHDPRAWSRHQLLHDHQRLAHHPVPPGGKPVPTRPDGRIQQLPPHLSPHVGSLPRRPPAGTPRPAHPPLRHPRPPLHPSTAPSRNPHHSDGRSRAAARRTAHPPAPRPSRRLHGRCHRPKLRQQPPDPAAQVHRVRLQQRLHPGQHPGLERPRLHGRCRRPPWRRRPRRRLRGPRHPQARRPDSLLPSLHMWDPFLDVLRLERPDLRILRYDTRGRHSIPQPPRAATLTTLTADLAQLLDALHIPQLHALVGVSMGGATALSFASNHPTRLRKFIACDFNSASTPANTQAWKGRASMVDADAHPGDVDPEDGSEARGIRKLADQTVARWLHPASLDKAQLKKWLTDMVAANDVEGFKHSCTALWDYDLRPAMEGCAVPGLFVVGEADAKGAVAKAMQGFKDMLGHDGAELKVVPNTGHLPMYEHPQAFWESISHFL</sequence>
<dbReference type="InterPro" id="IPR029058">
    <property type="entry name" value="AB_hydrolase_fold"/>
</dbReference>
<evidence type="ECO:0000259" key="2">
    <source>
        <dbReference type="Pfam" id="PF00561"/>
    </source>
</evidence>
<feature type="compositionally biased region" description="Basic and acidic residues" evidence="1">
    <location>
        <begin position="1"/>
        <end position="18"/>
    </location>
</feature>
<evidence type="ECO:0000313" key="3">
    <source>
        <dbReference type="EMBL" id="EQL03172.1"/>
    </source>
</evidence>
<feature type="region of interest" description="Disordered" evidence="1">
    <location>
        <begin position="1"/>
        <end position="182"/>
    </location>
</feature>
<dbReference type="PANTHER" id="PTHR43798">
    <property type="entry name" value="MONOACYLGLYCEROL LIPASE"/>
    <property type="match status" value="1"/>
</dbReference>
<dbReference type="GO" id="GO:0046464">
    <property type="term" value="P:acylglycerol catabolic process"/>
    <property type="evidence" value="ECO:0007669"/>
    <property type="project" value="TreeGrafter"/>
</dbReference>
<dbReference type="Proteomes" id="UP000019374">
    <property type="component" value="Unassembled WGS sequence"/>
</dbReference>
<dbReference type="PANTHER" id="PTHR43798:SF5">
    <property type="entry name" value="MONOACYLGLYCEROL LIPASE ABHD6"/>
    <property type="match status" value="1"/>
</dbReference>
<feature type="compositionally biased region" description="Pro residues" evidence="1">
    <location>
        <begin position="23"/>
        <end position="33"/>
    </location>
</feature>
<dbReference type="InterPro" id="IPR050266">
    <property type="entry name" value="AB_hydrolase_sf"/>
</dbReference>
<dbReference type="GO" id="GO:0047372">
    <property type="term" value="F:monoacylglycerol lipase activity"/>
    <property type="evidence" value="ECO:0007669"/>
    <property type="project" value="TreeGrafter"/>
</dbReference>
<dbReference type="SUPFAM" id="SSF53474">
    <property type="entry name" value="alpha/beta-Hydrolases"/>
    <property type="match status" value="1"/>
</dbReference>